<evidence type="ECO:0000313" key="3">
    <source>
        <dbReference type="Proteomes" id="UP000258309"/>
    </source>
</evidence>
<dbReference type="OMA" id="RCARANI"/>
<reference evidence="2 3" key="1">
    <citation type="submission" date="2018-05" db="EMBL/GenBank/DDBJ databases">
        <title>Draft genome sequence of Scytalidium lignicola DSM 105466, a ubiquitous saprotrophic fungus.</title>
        <authorList>
            <person name="Buettner E."/>
            <person name="Gebauer A.M."/>
            <person name="Hofrichter M."/>
            <person name="Liers C."/>
            <person name="Kellner H."/>
        </authorList>
    </citation>
    <scope>NUCLEOTIDE SEQUENCE [LARGE SCALE GENOMIC DNA]</scope>
    <source>
        <strain evidence="2 3">DSM 105466</strain>
    </source>
</reference>
<comment type="caution">
    <text evidence="2">The sequence shown here is derived from an EMBL/GenBank/DDBJ whole genome shotgun (WGS) entry which is preliminary data.</text>
</comment>
<organism evidence="2 3">
    <name type="scientific">Scytalidium lignicola</name>
    <name type="common">Hyphomycete</name>
    <dbReference type="NCBI Taxonomy" id="5539"/>
    <lineage>
        <taxon>Eukaryota</taxon>
        <taxon>Fungi</taxon>
        <taxon>Dikarya</taxon>
        <taxon>Ascomycota</taxon>
        <taxon>Pezizomycotina</taxon>
        <taxon>Leotiomycetes</taxon>
        <taxon>Leotiomycetes incertae sedis</taxon>
        <taxon>Scytalidium</taxon>
    </lineage>
</organism>
<dbReference type="OrthoDB" id="9981319at2759"/>
<feature type="non-terminal residue" evidence="2">
    <location>
        <position position="1"/>
    </location>
</feature>
<gene>
    <name evidence="2" type="ORF">B7463_g11195</name>
</gene>
<protein>
    <recommendedName>
        <fullName evidence="1">Tautomerase cis-CaaD-like domain-containing protein</fullName>
    </recommendedName>
</protein>
<proteinExistence type="predicted"/>
<dbReference type="SUPFAM" id="SSF55331">
    <property type="entry name" value="Tautomerase/MIF"/>
    <property type="match status" value="1"/>
</dbReference>
<accession>A0A3E2GVD9</accession>
<name>A0A3E2GVD9_SCYLI</name>
<dbReference type="InterPro" id="IPR014347">
    <property type="entry name" value="Tautomerase/MIF_sf"/>
</dbReference>
<sequence length="162" mass="18303">MPFFEVYHIIDLTAEQKSTLAKAFTVAHSRRFTTLEQFVNIRFNNVADEDVYVGGYPRRFNRIFCNVRPGGGRSQEAFQALCHDLAGHWAEIVGTEGDKNLRSVFVVAALAAGIEVGLDFPTAGNDQTWVQDNKDTFKRLADAGDRDFVNVMKELEIRPEFK</sequence>
<dbReference type="Gene3D" id="3.30.429.10">
    <property type="entry name" value="Macrophage Migration Inhibitory Factor"/>
    <property type="match status" value="1"/>
</dbReference>
<feature type="domain" description="Tautomerase cis-CaaD-like" evidence="1">
    <location>
        <begin position="1"/>
        <end position="134"/>
    </location>
</feature>
<dbReference type="AlphaFoldDB" id="A0A3E2GVD9"/>
<dbReference type="Proteomes" id="UP000258309">
    <property type="component" value="Unassembled WGS sequence"/>
</dbReference>
<evidence type="ECO:0000313" key="2">
    <source>
        <dbReference type="EMBL" id="RFU25134.1"/>
    </source>
</evidence>
<keyword evidence="3" id="KW-1185">Reference proteome</keyword>
<dbReference type="EMBL" id="NCSJ02000360">
    <property type="protein sequence ID" value="RFU25134.1"/>
    <property type="molecule type" value="Genomic_DNA"/>
</dbReference>
<dbReference type="Pfam" id="PF14832">
    <property type="entry name" value="Tautomerase_3"/>
    <property type="match status" value="1"/>
</dbReference>
<dbReference type="InterPro" id="IPR028116">
    <property type="entry name" value="Cis-CaaD-like"/>
</dbReference>
<evidence type="ECO:0000259" key="1">
    <source>
        <dbReference type="Pfam" id="PF14832"/>
    </source>
</evidence>
<feature type="non-terminal residue" evidence="2">
    <location>
        <position position="162"/>
    </location>
</feature>